<keyword evidence="1" id="KW-0812">Transmembrane</keyword>
<name>A0ABX1SFF5_9PSEU</name>
<protein>
    <submittedName>
        <fullName evidence="2">TIGR04222 domain-containing membrane protein</fullName>
    </submittedName>
</protein>
<sequence length="290" mass="29811">MSSLAAAGDTWGISGTTFLSAYIVIATAVWVAASRARRALADRRPDRLVADLSSRPHDVAHLNGGPDLAVYSALSSMHVSGTIVTAGRGNVLACGRPEAGTDELERAIHLTAVVPVPRHRLRFHRVVGTALAAVERRLTDAGLLLNDGERRSIQRVGLWMLAVAGLGLVRLLAGVAAARPVGFLVVALFAVTAVAAVQLIHAPRRSRFGDRTLARLRDEHHSLSPAMKPDWAANGATGAALGVGVFGMSALWASDPAFADELAAQKVAAASEVGGGYGGTVDSGGGGGGG</sequence>
<evidence type="ECO:0000313" key="2">
    <source>
        <dbReference type="EMBL" id="NMH99840.1"/>
    </source>
</evidence>
<dbReference type="Proteomes" id="UP000820669">
    <property type="component" value="Unassembled WGS sequence"/>
</dbReference>
<accession>A0ABX1SFF5</accession>
<evidence type="ECO:0000256" key="1">
    <source>
        <dbReference type="SAM" id="Phobius"/>
    </source>
</evidence>
<keyword evidence="3" id="KW-1185">Reference proteome</keyword>
<dbReference type="RefSeq" id="WP_169383316.1">
    <property type="nucleotide sequence ID" value="NZ_JAAXLA010000043.1"/>
</dbReference>
<feature type="transmembrane region" description="Helical" evidence="1">
    <location>
        <begin position="183"/>
        <end position="202"/>
    </location>
</feature>
<dbReference type="NCBIfam" id="TIGR04222">
    <property type="entry name" value="near_uncomplex"/>
    <property type="match status" value="1"/>
</dbReference>
<organism evidence="2 3">
    <name type="scientific">Pseudonocardia acidicola</name>
    <dbReference type="NCBI Taxonomy" id="2724939"/>
    <lineage>
        <taxon>Bacteria</taxon>
        <taxon>Bacillati</taxon>
        <taxon>Actinomycetota</taxon>
        <taxon>Actinomycetes</taxon>
        <taxon>Pseudonocardiales</taxon>
        <taxon>Pseudonocardiaceae</taxon>
        <taxon>Pseudonocardia</taxon>
    </lineage>
</organism>
<proteinExistence type="predicted"/>
<keyword evidence="1" id="KW-1133">Transmembrane helix</keyword>
<evidence type="ECO:0000313" key="3">
    <source>
        <dbReference type="Proteomes" id="UP000820669"/>
    </source>
</evidence>
<feature type="transmembrane region" description="Helical" evidence="1">
    <location>
        <begin position="12"/>
        <end position="33"/>
    </location>
</feature>
<dbReference type="EMBL" id="JAAXLA010000043">
    <property type="protein sequence ID" value="NMH99840.1"/>
    <property type="molecule type" value="Genomic_DNA"/>
</dbReference>
<keyword evidence="1" id="KW-0472">Membrane</keyword>
<gene>
    <name evidence="2" type="ORF">HF526_21330</name>
</gene>
<comment type="caution">
    <text evidence="2">The sequence shown here is derived from an EMBL/GenBank/DDBJ whole genome shotgun (WGS) entry which is preliminary data.</text>
</comment>
<dbReference type="InterPro" id="IPR026467">
    <property type="entry name" value="Ser/Gly_Cys_C_dom"/>
</dbReference>
<reference evidence="2 3" key="1">
    <citation type="submission" date="2020-04" db="EMBL/GenBank/DDBJ databases">
        <authorList>
            <person name="Klaysubun C."/>
            <person name="Duangmal K."/>
            <person name="Lipun K."/>
        </authorList>
    </citation>
    <scope>NUCLEOTIDE SEQUENCE [LARGE SCALE GENOMIC DNA]</scope>
    <source>
        <strain evidence="2 3">K10HN5</strain>
    </source>
</reference>
<feature type="transmembrane region" description="Helical" evidence="1">
    <location>
        <begin position="156"/>
        <end position="177"/>
    </location>
</feature>